<keyword evidence="2" id="KW-1185">Reference proteome</keyword>
<dbReference type="RefSeq" id="WP_147850350.1">
    <property type="nucleotide sequence ID" value="NZ_VDUZ01000039.1"/>
</dbReference>
<dbReference type="AlphaFoldDB" id="A0A5C8PDF8"/>
<reference evidence="1 2" key="1">
    <citation type="submission" date="2019-06" db="EMBL/GenBank/DDBJ databases">
        <title>New taxonomy in bacterial strain CC-CFT640, isolated from vineyard.</title>
        <authorList>
            <person name="Lin S.-Y."/>
            <person name="Tsai C.-F."/>
            <person name="Young C.-C."/>
        </authorList>
    </citation>
    <scope>NUCLEOTIDE SEQUENCE [LARGE SCALE GENOMIC DNA]</scope>
    <source>
        <strain evidence="1 2">CC-CFT640</strain>
    </source>
</reference>
<dbReference type="Proteomes" id="UP000321638">
    <property type="component" value="Unassembled WGS sequence"/>
</dbReference>
<dbReference type="EMBL" id="VDUZ01000039">
    <property type="protein sequence ID" value="TXL71767.1"/>
    <property type="molecule type" value="Genomic_DNA"/>
</dbReference>
<evidence type="ECO:0000313" key="2">
    <source>
        <dbReference type="Proteomes" id="UP000321638"/>
    </source>
</evidence>
<accession>A0A5C8PDF8</accession>
<sequence length="121" mass="13569">MTDRKSIAMGSVDGRLFLALGFEVKSNDALLWWERRVDGDNVILILCNNPDHWDAPRKDDIFRVCYGHEMQGTETWVGWCSTGGEVVRLLEAYGFSSDEMLIACNAPIGIQEGREDDDLSG</sequence>
<proteinExistence type="predicted"/>
<organism evidence="1 2">
    <name type="scientific">Vineibacter terrae</name>
    <dbReference type="NCBI Taxonomy" id="2586908"/>
    <lineage>
        <taxon>Bacteria</taxon>
        <taxon>Pseudomonadati</taxon>
        <taxon>Pseudomonadota</taxon>
        <taxon>Alphaproteobacteria</taxon>
        <taxon>Hyphomicrobiales</taxon>
        <taxon>Vineibacter</taxon>
    </lineage>
</organism>
<protein>
    <submittedName>
        <fullName evidence="1">Uncharacterized protein</fullName>
    </submittedName>
</protein>
<evidence type="ECO:0000313" key="1">
    <source>
        <dbReference type="EMBL" id="TXL71767.1"/>
    </source>
</evidence>
<comment type="caution">
    <text evidence="1">The sequence shown here is derived from an EMBL/GenBank/DDBJ whole genome shotgun (WGS) entry which is preliminary data.</text>
</comment>
<name>A0A5C8PDF8_9HYPH</name>
<gene>
    <name evidence="1" type="ORF">FHP25_28260</name>
</gene>